<evidence type="ECO:0000256" key="4">
    <source>
        <dbReference type="ARBA" id="ARBA00022664"/>
    </source>
</evidence>
<feature type="non-terminal residue" evidence="15">
    <location>
        <position position="751"/>
    </location>
</feature>
<evidence type="ECO:0000256" key="5">
    <source>
        <dbReference type="ARBA" id="ARBA00022722"/>
    </source>
</evidence>
<keyword evidence="5" id="KW-0540">Nuclease</keyword>
<gene>
    <name evidence="15" type="ORF">H1R20_g11855</name>
</gene>
<evidence type="ECO:0000256" key="11">
    <source>
        <dbReference type="ARBA" id="ARBA00075008"/>
    </source>
</evidence>
<dbReference type="SUPFAM" id="SSF56281">
    <property type="entry name" value="Metallo-hydrolase/oxidoreductase"/>
    <property type="match status" value="1"/>
</dbReference>
<evidence type="ECO:0000256" key="7">
    <source>
        <dbReference type="ARBA" id="ARBA00022801"/>
    </source>
</evidence>
<comment type="subcellular location">
    <subcellularLocation>
        <location evidence="1">Nucleus</location>
    </subcellularLocation>
</comment>
<comment type="similarity">
    <text evidence="2">Belongs to the metallo-beta-lactamase superfamily. RNA-metabolizing metallo-beta-lactamase-like family. CPSF2/YSH1 subfamily.</text>
</comment>
<evidence type="ECO:0000259" key="13">
    <source>
        <dbReference type="SMART" id="SM01027"/>
    </source>
</evidence>
<protein>
    <recommendedName>
        <fullName evidence="3">Endoribonuclease YSH1</fullName>
    </recommendedName>
    <alternativeName>
        <fullName evidence="10">Endoribonuclease ysh1</fullName>
    </alternativeName>
    <alternativeName>
        <fullName evidence="9 11">mRNA 3'-end-processing protein YSH1</fullName>
    </alternativeName>
</protein>
<evidence type="ECO:0000256" key="10">
    <source>
        <dbReference type="ARBA" id="ARBA00069466"/>
    </source>
</evidence>
<dbReference type="Pfam" id="PF07521">
    <property type="entry name" value="RMMBL"/>
    <property type="match status" value="1"/>
</dbReference>
<dbReference type="GO" id="GO:0004534">
    <property type="term" value="F:5'-3' RNA exonuclease activity"/>
    <property type="evidence" value="ECO:0007669"/>
    <property type="project" value="TreeGrafter"/>
</dbReference>
<keyword evidence="6" id="KW-0255">Endonuclease</keyword>
<dbReference type="AlphaFoldDB" id="A0A9W8J0P5"/>
<keyword evidence="7" id="KW-0378">Hydrolase</keyword>
<dbReference type="FunFam" id="3.40.50.10890:FF:000001">
    <property type="entry name" value="Cleavage and polyadenylation specificity factor subunit 3"/>
    <property type="match status" value="1"/>
</dbReference>
<dbReference type="GO" id="GO:0006398">
    <property type="term" value="P:mRNA 3'-end processing by stem-loop binding and cleavage"/>
    <property type="evidence" value="ECO:0007669"/>
    <property type="project" value="TreeGrafter"/>
</dbReference>
<dbReference type="Proteomes" id="UP001140091">
    <property type="component" value="Unassembled WGS sequence"/>
</dbReference>
<dbReference type="InterPro" id="IPR001279">
    <property type="entry name" value="Metallo-B-lactamas"/>
</dbReference>
<keyword evidence="12" id="KW-1133">Transmembrane helix</keyword>
<evidence type="ECO:0000256" key="2">
    <source>
        <dbReference type="ARBA" id="ARBA00010624"/>
    </source>
</evidence>
<dbReference type="InterPro" id="IPR022712">
    <property type="entry name" value="Beta_Casp"/>
</dbReference>
<feature type="domain" description="Pre-mRNA 3'-end-processing endonuclease polyadenylation factor C-term" evidence="14">
    <location>
        <begin position="485"/>
        <end position="733"/>
    </location>
</feature>
<dbReference type="PANTHER" id="PTHR11203:SF11">
    <property type="entry name" value="CLEAVAGE AND POLYADENYLATION SPECIFICITY FACTOR SUBUNIT 3"/>
    <property type="match status" value="1"/>
</dbReference>
<dbReference type="InterPro" id="IPR011108">
    <property type="entry name" value="RMMBL"/>
</dbReference>
<dbReference type="Pfam" id="PF10996">
    <property type="entry name" value="Beta-Casp"/>
    <property type="match status" value="1"/>
</dbReference>
<dbReference type="GO" id="GO:0004521">
    <property type="term" value="F:RNA endonuclease activity"/>
    <property type="evidence" value="ECO:0007669"/>
    <property type="project" value="TreeGrafter"/>
</dbReference>
<dbReference type="Pfam" id="PF11718">
    <property type="entry name" value="CPSF73-100_C"/>
    <property type="match status" value="1"/>
</dbReference>
<dbReference type="EMBL" id="JANBPK010001191">
    <property type="protein sequence ID" value="KAJ2925264.1"/>
    <property type="molecule type" value="Genomic_DNA"/>
</dbReference>
<accession>A0A9W8J0P5</accession>
<keyword evidence="4" id="KW-0507">mRNA processing</keyword>
<dbReference type="Gene3D" id="3.40.50.10890">
    <property type="match status" value="1"/>
</dbReference>
<organism evidence="15 16">
    <name type="scientific">Candolleomyces eurysporus</name>
    <dbReference type="NCBI Taxonomy" id="2828524"/>
    <lineage>
        <taxon>Eukaryota</taxon>
        <taxon>Fungi</taxon>
        <taxon>Dikarya</taxon>
        <taxon>Basidiomycota</taxon>
        <taxon>Agaricomycotina</taxon>
        <taxon>Agaricomycetes</taxon>
        <taxon>Agaricomycetidae</taxon>
        <taxon>Agaricales</taxon>
        <taxon>Agaricineae</taxon>
        <taxon>Psathyrellaceae</taxon>
        <taxon>Candolleomyces</taxon>
    </lineage>
</organism>
<dbReference type="GO" id="GO:0003723">
    <property type="term" value="F:RNA binding"/>
    <property type="evidence" value="ECO:0007669"/>
    <property type="project" value="TreeGrafter"/>
</dbReference>
<keyword evidence="12" id="KW-0472">Membrane</keyword>
<keyword evidence="16" id="KW-1185">Reference proteome</keyword>
<dbReference type="PANTHER" id="PTHR11203">
    <property type="entry name" value="CLEAVAGE AND POLYADENYLATION SPECIFICITY FACTOR FAMILY MEMBER"/>
    <property type="match status" value="1"/>
</dbReference>
<comment type="caution">
    <text evidence="15">The sequence shown here is derived from an EMBL/GenBank/DDBJ whole genome shotgun (WGS) entry which is preliminary data.</text>
</comment>
<keyword evidence="12" id="KW-0812">Transmembrane</keyword>
<evidence type="ECO:0000256" key="9">
    <source>
        <dbReference type="ARBA" id="ARBA00032592"/>
    </source>
</evidence>
<feature type="domain" description="Beta-Casp" evidence="13">
    <location>
        <begin position="248"/>
        <end position="374"/>
    </location>
</feature>
<evidence type="ECO:0000256" key="8">
    <source>
        <dbReference type="ARBA" id="ARBA00023242"/>
    </source>
</evidence>
<evidence type="ECO:0000313" key="15">
    <source>
        <dbReference type="EMBL" id="KAJ2925264.1"/>
    </source>
</evidence>
<evidence type="ECO:0000256" key="12">
    <source>
        <dbReference type="SAM" id="Phobius"/>
    </source>
</evidence>
<keyword evidence="8" id="KW-0539">Nucleus</keyword>
<dbReference type="InterPro" id="IPR050698">
    <property type="entry name" value="MBL"/>
</dbReference>
<name>A0A9W8J0P5_9AGAR</name>
<dbReference type="InterPro" id="IPR021718">
    <property type="entry name" value="CPSF73-100_C"/>
</dbReference>
<feature type="transmembrane region" description="Helical" evidence="12">
    <location>
        <begin position="31"/>
        <end position="52"/>
    </location>
</feature>
<sequence>MIKFQESVNSLRESGVSKLDIITTRRHGSPVLLIFVQDAAFFFLIVTATHAVGAAMSVRQEQLHGLHFQPFHLDHAAALTYIMEKTNFKDGNGKVYMTHPTKALHRFMMQDFARMGSSTSESLFTPVDVEKSIASIIPISVHQDINVCPGVSFTAFHAGHVLGACMFLIEIAGLKVLYTGDYSREEDRHLVKAELPPVRPDVLIVESTFGVHSLEGREEKEGRFTGLVHSIIRRDGHVLLPTFALGRAQELLLILDDYWAKHPELHNVPIYYASGLAKRCMAVYRSFIPSMNSEVQRRFAKRDNPFVFKHISNVSHVQGWEKKIAEGPPCVVLASPGFMQAGASRALFKRWAPDARNGLIITGYSIEGTMARDIMNEPDEITSLKGDTIPRKMTVDAFAFSAHVDYAQNAEFIEAVNAEHVVLVHGEKTNMSRLRDAMELRFEEQGKDVKMYAPRNLETLELLCDLKEERIAKAIGTLASKPPQIDDILSGLLIANAPDRKLYTLLDPRDLACFTGLSMSTLTQRQRMTIGVGWELVKWHLEGMFGKVEEYLDGEGVSALKVMGVLDVKQTKEHELTLEWESSASNDMIADSTIALITGIDKSPASVKLTNRAHHHGRDSDNEDHCDAHQVHPHAEQDTNEASIESRIRPLMLFLESHFGAIELHVSREGGADMQIIDELQEGEDKGPWLNVGLDDSVARIDLHSLNVSSDDSFLKERVQAVLNMAYATVNSLSQLYALKTVQESVENWAA</sequence>
<proteinExistence type="inferred from homology"/>
<reference evidence="15" key="1">
    <citation type="submission" date="2022-06" db="EMBL/GenBank/DDBJ databases">
        <title>Genome Sequence of Candolleomyces eurysporus.</title>
        <authorList>
            <person name="Buettner E."/>
        </authorList>
    </citation>
    <scope>NUCLEOTIDE SEQUENCE</scope>
    <source>
        <strain evidence="15">VTCC 930004</strain>
    </source>
</reference>
<evidence type="ECO:0000256" key="6">
    <source>
        <dbReference type="ARBA" id="ARBA00022759"/>
    </source>
</evidence>
<evidence type="ECO:0000259" key="14">
    <source>
        <dbReference type="SMART" id="SM01098"/>
    </source>
</evidence>
<dbReference type="OrthoDB" id="10249535at2759"/>
<evidence type="ECO:0000313" key="16">
    <source>
        <dbReference type="Proteomes" id="UP001140091"/>
    </source>
</evidence>
<dbReference type="SMART" id="SM01027">
    <property type="entry name" value="Beta-Casp"/>
    <property type="match status" value="1"/>
</dbReference>
<dbReference type="Pfam" id="PF16661">
    <property type="entry name" value="Lactamase_B_6"/>
    <property type="match status" value="1"/>
</dbReference>
<dbReference type="SMART" id="SM01098">
    <property type="entry name" value="CPSF73-100_C"/>
    <property type="match status" value="1"/>
</dbReference>
<dbReference type="Gene3D" id="3.60.15.10">
    <property type="entry name" value="Ribonuclease Z/Hydroxyacylglutathione hydrolase-like"/>
    <property type="match status" value="1"/>
</dbReference>
<dbReference type="GO" id="GO:0005847">
    <property type="term" value="C:mRNA cleavage and polyadenylation specificity factor complex"/>
    <property type="evidence" value="ECO:0007669"/>
    <property type="project" value="TreeGrafter"/>
</dbReference>
<evidence type="ECO:0000256" key="1">
    <source>
        <dbReference type="ARBA" id="ARBA00004123"/>
    </source>
</evidence>
<evidence type="ECO:0000256" key="3">
    <source>
        <dbReference type="ARBA" id="ARBA00018311"/>
    </source>
</evidence>
<dbReference type="InterPro" id="IPR036866">
    <property type="entry name" value="RibonucZ/Hydroxyglut_hydro"/>
</dbReference>